<dbReference type="RefSeq" id="WP_160801735.1">
    <property type="nucleotide sequence ID" value="NZ_WUUL01000007.1"/>
</dbReference>
<proteinExistence type="predicted"/>
<name>A0A6I4VS18_9BACL</name>
<evidence type="ECO:0000313" key="2">
    <source>
        <dbReference type="EMBL" id="MXQ54377.1"/>
    </source>
</evidence>
<evidence type="ECO:0000313" key="3">
    <source>
        <dbReference type="Proteomes" id="UP000430692"/>
    </source>
</evidence>
<dbReference type="Proteomes" id="UP000430692">
    <property type="component" value="Unassembled WGS sequence"/>
</dbReference>
<reference evidence="2 3" key="1">
    <citation type="submission" date="2019-12" db="EMBL/GenBank/DDBJ databases">
        <title>Whole-genome analyses of novel actinobacteria.</title>
        <authorList>
            <person name="Sahin N."/>
            <person name="Saygin H."/>
        </authorList>
    </citation>
    <scope>NUCLEOTIDE SEQUENCE [LARGE SCALE GENOMIC DNA]</scope>
    <source>
        <strain evidence="2 3">KC615</strain>
    </source>
</reference>
<dbReference type="AlphaFoldDB" id="A0A6I4VS18"/>
<evidence type="ECO:0000256" key="1">
    <source>
        <dbReference type="SAM" id="MobiDB-lite"/>
    </source>
</evidence>
<keyword evidence="3" id="KW-1185">Reference proteome</keyword>
<protein>
    <submittedName>
        <fullName evidence="2">Uncharacterized protein</fullName>
    </submittedName>
</protein>
<comment type="caution">
    <text evidence="2">The sequence shown here is derived from an EMBL/GenBank/DDBJ whole genome shotgun (WGS) entry which is preliminary data.</text>
</comment>
<feature type="region of interest" description="Disordered" evidence="1">
    <location>
        <begin position="53"/>
        <end position="80"/>
    </location>
</feature>
<feature type="compositionally biased region" description="Low complexity" evidence="1">
    <location>
        <begin position="61"/>
        <end position="77"/>
    </location>
</feature>
<sequence>MSNDYFEELAKLASDLSKRTSQLDEMMQALYNVNLSIGDQDKLMKLINHMAKFNKQKPNESKPSNATSPPSPTTSTPAINEQKGDFMYDLFNSPAMMSIIKEHYGKKKKK</sequence>
<dbReference type="EMBL" id="WUUL01000007">
    <property type="protein sequence ID" value="MXQ54377.1"/>
    <property type="molecule type" value="Genomic_DNA"/>
</dbReference>
<gene>
    <name evidence="2" type="ORF">GSM42_11770</name>
</gene>
<organism evidence="2 3">
    <name type="scientific">Shimazuella alba</name>
    <dbReference type="NCBI Taxonomy" id="2690964"/>
    <lineage>
        <taxon>Bacteria</taxon>
        <taxon>Bacillati</taxon>
        <taxon>Bacillota</taxon>
        <taxon>Bacilli</taxon>
        <taxon>Bacillales</taxon>
        <taxon>Thermoactinomycetaceae</taxon>
        <taxon>Shimazuella</taxon>
    </lineage>
</organism>
<accession>A0A6I4VS18</accession>